<dbReference type="Gene3D" id="3.90.1560.10">
    <property type="entry name" value="ComB-like"/>
    <property type="match status" value="1"/>
</dbReference>
<keyword evidence="3" id="KW-1185">Reference proteome</keyword>
<evidence type="ECO:0000313" key="2">
    <source>
        <dbReference type="EMBL" id="SOE59778.1"/>
    </source>
</evidence>
<dbReference type="RefSeq" id="WP_097060132.1">
    <property type="nucleotide sequence ID" value="NZ_BMLC01000001.1"/>
</dbReference>
<sequence length="179" mass="18279">MNSIPRNQPHYQVRFDWGIDGANALAPGADILVWVDAIPGGDTDPGIIAHGGALITGSTGSRVALAEWVLARQVELGDRATVAVVAAGGPDGRFAVEDLLAAGAIIDAIADVGIDYISPEAAAAVGAYTGLRNAVGHVLSACVAGQELLASEGRDAVDDARAANDSPGFTILKEFRLPQ</sequence>
<dbReference type="Proteomes" id="UP000219440">
    <property type="component" value="Unassembled WGS sequence"/>
</dbReference>
<dbReference type="AlphaFoldDB" id="A0A2C8Z7I9"/>
<dbReference type="InterPro" id="IPR036702">
    <property type="entry name" value="ComB-like_sf"/>
</dbReference>
<dbReference type="GO" id="GO:0050532">
    <property type="term" value="F:2-phosphosulfolactate phosphatase activity"/>
    <property type="evidence" value="ECO:0007669"/>
    <property type="project" value="InterPro"/>
</dbReference>
<evidence type="ECO:0000256" key="1">
    <source>
        <dbReference type="ARBA" id="ARBA00021948"/>
    </source>
</evidence>
<dbReference type="SUPFAM" id="SSF142823">
    <property type="entry name" value="ComB-like"/>
    <property type="match status" value="1"/>
</dbReference>
<dbReference type="EMBL" id="OCST01000002">
    <property type="protein sequence ID" value="SOE59778.1"/>
    <property type="molecule type" value="Genomic_DNA"/>
</dbReference>
<protein>
    <recommendedName>
        <fullName evidence="1">Probable 2-phosphosulfolactate phosphatase</fullName>
    </recommendedName>
</protein>
<dbReference type="GO" id="GO:0000287">
    <property type="term" value="F:magnesium ion binding"/>
    <property type="evidence" value="ECO:0007669"/>
    <property type="project" value="InterPro"/>
</dbReference>
<organism evidence="2 3">
    <name type="scientific">Salinibacterium xinjiangense</name>
    <dbReference type="NCBI Taxonomy" id="386302"/>
    <lineage>
        <taxon>Bacteria</taxon>
        <taxon>Bacillati</taxon>
        <taxon>Actinomycetota</taxon>
        <taxon>Actinomycetes</taxon>
        <taxon>Micrococcales</taxon>
        <taxon>Microbacteriaceae</taxon>
        <taxon>Salinibacterium</taxon>
    </lineage>
</organism>
<proteinExistence type="predicted"/>
<name>A0A2C8Z7I9_9MICO</name>
<evidence type="ECO:0000313" key="3">
    <source>
        <dbReference type="Proteomes" id="UP000219440"/>
    </source>
</evidence>
<accession>A0A2C8Z7I9</accession>
<dbReference type="OrthoDB" id="8588453at2"/>
<dbReference type="InterPro" id="IPR005238">
    <property type="entry name" value="ComB-like"/>
</dbReference>
<dbReference type="Pfam" id="PF04029">
    <property type="entry name" value="2-ph_phosp"/>
    <property type="match status" value="1"/>
</dbReference>
<reference evidence="2 3" key="1">
    <citation type="submission" date="2017-09" db="EMBL/GenBank/DDBJ databases">
        <authorList>
            <person name="Ehlers B."/>
            <person name="Leendertz F.H."/>
        </authorList>
    </citation>
    <scope>NUCLEOTIDE SEQUENCE [LARGE SCALE GENOMIC DNA]</scope>
    <source>
        <strain evidence="2 3">CGMCC 1.05381</strain>
    </source>
</reference>
<gene>
    <name evidence="2" type="ORF">SAMN06296378_0988</name>
</gene>